<comment type="similarity">
    <text evidence="2">Belongs to the protein kinase superfamily. RIO-type Ser/Thr kinase family.</text>
</comment>
<evidence type="ECO:0000256" key="6">
    <source>
        <dbReference type="ARBA" id="ARBA00022723"/>
    </source>
</evidence>
<keyword evidence="9" id="KW-0067">ATP-binding</keyword>
<feature type="domain" description="RIO kinase" evidence="13">
    <location>
        <begin position="57"/>
        <end position="285"/>
    </location>
</feature>
<evidence type="ECO:0000313" key="14">
    <source>
        <dbReference type="EMBL" id="CAD8439391.1"/>
    </source>
</evidence>
<comment type="catalytic activity">
    <reaction evidence="11">
        <text>L-threonyl-[protein] + ATP = O-phospho-L-threonyl-[protein] + ADP + H(+)</text>
        <dbReference type="Rhea" id="RHEA:46608"/>
        <dbReference type="Rhea" id="RHEA-COMP:11060"/>
        <dbReference type="Rhea" id="RHEA-COMP:11605"/>
        <dbReference type="ChEBI" id="CHEBI:15378"/>
        <dbReference type="ChEBI" id="CHEBI:30013"/>
        <dbReference type="ChEBI" id="CHEBI:30616"/>
        <dbReference type="ChEBI" id="CHEBI:61977"/>
        <dbReference type="ChEBI" id="CHEBI:456216"/>
        <dbReference type="EC" id="2.7.11.1"/>
    </reaction>
</comment>
<keyword evidence="7" id="KW-0547">Nucleotide-binding</keyword>
<dbReference type="GO" id="GO:0030688">
    <property type="term" value="C:preribosome, small subunit precursor"/>
    <property type="evidence" value="ECO:0007669"/>
    <property type="project" value="TreeGrafter"/>
</dbReference>
<dbReference type="GO" id="GO:0005634">
    <property type="term" value="C:nucleus"/>
    <property type="evidence" value="ECO:0007669"/>
    <property type="project" value="TreeGrafter"/>
</dbReference>
<dbReference type="Gene3D" id="3.30.200.20">
    <property type="entry name" value="Phosphorylase Kinase, domain 1"/>
    <property type="match status" value="1"/>
</dbReference>
<dbReference type="EC" id="2.7.11.1" evidence="3"/>
<evidence type="ECO:0000256" key="1">
    <source>
        <dbReference type="ARBA" id="ARBA00001946"/>
    </source>
</evidence>
<dbReference type="AlphaFoldDB" id="A0A7S0D0F6"/>
<evidence type="ECO:0000256" key="4">
    <source>
        <dbReference type="ARBA" id="ARBA00022527"/>
    </source>
</evidence>
<evidence type="ECO:0000256" key="10">
    <source>
        <dbReference type="ARBA" id="ARBA00022842"/>
    </source>
</evidence>
<dbReference type="InterPro" id="IPR011009">
    <property type="entry name" value="Kinase-like_dom_sf"/>
</dbReference>
<evidence type="ECO:0000256" key="5">
    <source>
        <dbReference type="ARBA" id="ARBA00022679"/>
    </source>
</evidence>
<reference evidence="14" key="1">
    <citation type="submission" date="2021-01" db="EMBL/GenBank/DDBJ databases">
        <authorList>
            <person name="Corre E."/>
            <person name="Pelletier E."/>
            <person name="Niang G."/>
            <person name="Scheremetjew M."/>
            <person name="Finn R."/>
            <person name="Kale V."/>
            <person name="Holt S."/>
            <person name="Cochrane G."/>
            <person name="Meng A."/>
            <person name="Brown T."/>
            <person name="Cohen L."/>
        </authorList>
    </citation>
    <scope>NUCLEOTIDE SEQUENCE</scope>
    <source>
        <strain evidence="14">CCMP2058</strain>
    </source>
</reference>
<dbReference type="GO" id="GO:0030490">
    <property type="term" value="P:maturation of SSU-rRNA"/>
    <property type="evidence" value="ECO:0007669"/>
    <property type="project" value="TreeGrafter"/>
</dbReference>
<dbReference type="Gene3D" id="1.10.510.10">
    <property type="entry name" value="Transferase(Phosphotransferase) domain 1"/>
    <property type="match status" value="1"/>
</dbReference>
<dbReference type="SUPFAM" id="SSF56112">
    <property type="entry name" value="Protein kinase-like (PK-like)"/>
    <property type="match status" value="1"/>
</dbReference>
<keyword evidence="8" id="KW-0418">Kinase</keyword>
<dbReference type="CDD" id="cd05144">
    <property type="entry name" value="RIO2_C"/>
    <property type="match status" value="1"/>
</dbReference>
<dbReference type="InterPro" id="IPR015285">
    <property type="entry name" value="RIO2_wHTH_N"/>
</dbReference>
<dbReference type="GO" id="GO:0004674">
    <property type="term" value="F:protein serine/threonine kinase activity"/>
    <property type="evidence" value="ECO:0007669"/>
    <property type="project" value="UniProtKB-KW"/>
</dbReference>
<dbReference type="Pfam" id="PF09202">
    <property type="entry name" value="Rio2_N"/>
    <property type="match status" value="1"/>
</dbReference>
<dbReference type="EMBL" id="HBEM01007648">
    <property type="protein sequence ID" value="CAD8439391.1"/>
    <property type="molecule type" value="Transcribed_RNA"/>
</dbReference>
<evidence type="ECO:0000259" key="13">
    <source>
        <dbReference type="SMART" id="SM00090"/>
    </source>
</evidence>
<dbReference type="GO" id="GO:0005524">
    <property type="term" value="F:ATP binding"/>
    <property type="evidence" value="ECO:0007669"/>
    <property type="project" value="UniProtKB-KW"/>
</dbReference>
<keyword evidence="10" id="KW-0460">Magnesium</keyword>
<keyword evidence="4" id="KW-0723">Serine/threonine-protein kinase</keyword>
<proteinExistence type="inferred from homology"/>
<evidence type="ECO:0000256" key="3">
    <source>
        <dbReference type="ARBA" id="ARBA00012513"/>
    </source>
</evidence>
<dbReference type="InterPro" id="IPR030484">
    <property type="entry name" value="Rio2"/>
</dbReference>
<dbReference type="GO" id="GO:0005829">
    <property type="term" value="C:cytosol"/>
    <property type="evidence" value="ECO:0007669"/>
    <property type="project" value="TreeGrafter"/>
</dbReference>
<accession>A0A7S0D0F6</accession>
<evidence type="ECO:0000256" key="11">
    <source>
        <dbReference type="ARBA" id="ARBA00047899"/>
    </source>
</evidence>
<keyword evidence="5" id="KW-0808">Transferase</keyword>
<comment type="cofactor">
    <cofactor evidence="1">
        <name>Mg(2+)</name>
        <dbReference type="ChEBI" id="CHEBI:18420"/>
    </cofactor>
</comment>
<sequence length="337" mass="38947">MRDLGRDARSVLAAIERGMKNHYLVPTALIAKFARMNLQNLKYHMSEIHRKKLVYHENKAYDGYRLTYRGLDALAINCLVERGSLASFGMIIGKGKESDVYLGTGGPKSSTVVVKIHRLGRVSFTKAREKRDYYSGDRPSSWMFISKLAAQKEYNHLRALHGRDFPVPQPIDSNRHIVVMEYKPYSLLNHVQTLNKPKRTFVEIVNLVNRFLANGIVHCDLNEFNLLINVDTGELTVIDFPQIISAKHPDARFMVERDLECVRRFFQKRFKKSYNVTADFSLLPTNDDKISNDETNLGVLLKLSGYSNQKRDDEYRRYREDILRAESQWQDAIDKGL</sequence>
<protein>
    <recommendedName>
        <fullName evidence="3">non-specific serine/threonine protein kinase</fullName>
        <ecNumber evidence="3">2.7.11.1</ecNumber>
    </recommendedName>
</protein>
<dbReference type="Pfam" id="PF01163">
    <property type="entry name" value="RIO1"/>
    <property type="match status" value="1"/>
</dbReference>
<dbReference type="FunFam" id="3.30.200.20:FF:000052">
    <property type="entry name" value="Serine/threonine-protein kinase RIO2"/>
    <property type="match status" value="1"/>
</dbReference>
<dbReference type="GO" id="GO:0046872">
    <property type="term" value="F:metal ion binding"/>
    <property type="evidence" value="ECO:0007669"/>
    <property type="project" value="UniProtKB-KW"/>
</dbReference>
<dbReference type="Gene3D" id="1.10.10.10">
    <property type="entry name" value="Winged helix-like DNA-binding domain superfamily/Winged helix DNA-binding domain"/>
    <property type="match status" value="1"/>
</dbReference>
<dbReference type="InterPro" id="IPR000687">
    <property type="entry name" value="RIO_kinase"/>
</dbReference>
<evidence type="ECO:0000256" key="2">
    <source>
        <dbReference type="ARBA" id="ARBA00009196"/>
    </source>
</evidence>
<dbReference type="SMART" id="SM00090">
    <property type="entry name" value="RIO"/>
    <property type="match status" value="1"/>
</dbReference>
<comment type="catalytic activity">
    <reaction evidence="12">
        <text>L-seryl-[protein] + ATP = O-phospho-L-seryl-[protein] + ADP + H(+)</text>
        <dbReference type="Rhea" id="RHEA:17989"/>
        <dbReference type="Rhea" id="RHEA-COMP:9863"/>
        <dbReference type="Rhea" id="RHEA-COMP:11604"/>
        <dbReference type="ChEBI" id="CHEBI:15378"/>
        <dbReference type="ChEBI" id="CHEBI:29999"/>
        <dbReference type="ChEBI" id="CHEBI:30616"/>
        <dbReference type="ChEBI" id="CHEBI:83421"/>
        <dbReference type="ChEBI" id="CHEBI:456216"/>
        <dbReference type="EC" id="2.7.11.1"/>
    </reaction>
</comment>
<gene>
    <name evidence="14" type="ORF">LAMO00422_LOCUS5358</name>
</gene>
<dbReference type="InterPro" id="IPR036388">
    <property type="entry name" value="WH-like_DNA-bd_sf"/>
</dbReference>
<organism evidence="14">
    <name type="scientific">Amorphochlora amoebiformis</name>
    <dbReference type="NCBI Taxonomy" id="1561963"/>
    <lineage>
        <taxon>Eukaryota</taxon>
        <taxon>Sar</taxon>
        <taxon>Rhizaria</taxon>
        <taxon>Cercozoa</taxon>
        <taxon>Chlorarachniophyceae</taxon>
        <taxon>Amorphochlora</taxon>
    </lineage>
</organism>
<evidence type="ECO:0000256" key="9">
    <source>
        <dbReference type="ARBA" id="ARBA00022840"/>
    </source>
</evidence>
<keyword evidence="6" id="KW-0479">Metal-binding</keyword>
<dbReference type="PANTHER" id="PTHR45852:SF1">
    <property type="entry name" value="SERINE_THREONINE-PROTEIN KINASE RIO2"/>
    <property type="match status" value="1"/>
</dbReference>
<evidence type="ECO:0000256" key="12">
    <source>
        <dbReference type="ARBA" id="ARBA00048679"/>
    </source>
</evidence>
<name>A0A7S0D0F6_9EUKA</name>
<evidence type="ECO:0000256" key="7">
    <source>
        <dbReference type="ARBA" id="ARBA00022741"/>
    </source>
</evidence>
<dbReference type="SUPFAM" id="SSF46785">
    <property type="entry name" value="Winged helix' DNA-binding domain"/>
    <property type="match status" value="1"/>
</dbReference>
<dbReference type="InterPro" id="IPR036390">
    <property type="entry name" value="WH_DNA-bd_sf"/>
</dbReference>
<dbReference type="InterPro" id="IPR018934">
    <property type="entry name" value="RIO_dom"/>
</dbReference>
<evidence type="ECO:0000256" key="8">
    <source>
        <dbReference type="ARBA" id="ARBA00022777"/>
    </source>
</evidence>
<dbReference type="PANTHER" id="PTHR45852">
    <property type="entry name" value="SER/THR-PROTEIN KINASE RIO2"/>
    <property type="match status" value="1"/>
</dbReference>